<keyword evidence="4 6" id="KW-1133">Transmembrane helix</keyword>
<feature type="transmembrane region" description="Helical" evidence="6">
    <location>
        <begin position="270"/>
        <end position="287"/>
    </location>
</feature>
<dbReference type="Pfam" id="PF00892">
    <property type="entry name" value="EamA"/>
    <property type="match status" value="2"/>
</dbReference>
<feature type="transmembrane region" description="Helical" evidence="6">
    <location>
        <begin position="152"/>
        <end position="170"/>
    </location>
</feature>
<feature type="transmembrane region" description="Helical" evidence="6">
    <location>
        <begin position="182"/>
        <end position="204"/>
    </location>
</feature>
<evidence type="ECO:0000256" key="6">
    <source>
        <dbReference type="SAM" id="Phobius"/>
    </source>
</evidence>
<proteinExistence type="inferred from homology"/>
<dbReference type="Proteomes" id="UP001589585">
    <property type="component" value="Unassembled WGS sequence"/>
</dbReference>
<comment type="caution">
    <text evidence="8">The sequence shown here is derived from an EMBL/GenBank/DDBJ whole genome shotgun (WGS) entry which is preliminary data.</text>
</comment>
<feature type="transmembrane region" description="Helical" evidence="6">
    <location>
        <begin position="216"/>
        <end position="238"/>
    </location>
</feature>
<dbReference type="InterPro" id="IPR037185">
    <property type="entry name" value="EmrE-like"/>
</dbReference>
<evidence type="ECO:0000259" key="7">
    <source>
        <dbReference type="Pfam" id="PF00892"/>
    </source>
</evidence>
<comment type="subcellular location">
    <subcellularLocation>
        <location evidence="1">Membrane</location>
        <topology evidence="1">Multi-pass membrane protein</topology>
    </subcellularLocation>
</comment>
<sequence>MKKALGNKWMVLIILALTWGSVFILIKKTLLVFNPYEIGALRMLFSGIALVKFGVPALRYMSKNTLIWVGITGFFGNFFPTFLFPIAQKHVSSSMAGILDTLVPVFILILGFLFFGIKSKIIQFVGAIIGFSGAAILLYFSETSSENTQLGSALLIVLATACYGLAALIVKNKLAHVPSLQLSSGAIMLWTVPSFVVLGASGFFTNFQSNPQTWGAMGYMMILGVLGTAICGVLYYKLIQDVSPVFASTVTYLLPVVAVAWGLLDGEKFTIWYLLGAVLILVGIYLIREQKKKPQHIPR</sequence>
<evidence type="ECO:0000256" key="3">
    <source>
        <dbReference type="ARBA" id="ARBA00022692"/>
    </source>
</evidence>
<accession>A0ABV5FFQ3</accession>
<dbReference type="SUPFAM" id="SSF103481">
    <property type="entry name" value="Multidrug resistance efflux transporter EmrE"/>
    <property type="match status" value="2"/>
</dbReference>
<dbReference type="InterPro" id="IPR050638">
    <property type="entry name" value="AA-Vitamin_Transporters"/>
</dbReference>
<feature type="transmembrane region" description="Helical" evidence="6">
    <location>
        <begin position="121"/>
        <end position="140"/>
    </location>
</feature>
<evidence type="ECO:0000256" key="1">
    <source>
        <dbReference type="ARBA" id="ARBA00004141"/>
    </source>
</evidence>
<keyword evidence="5 6" id="KW-0472">Membrane</keyword>
<feature type="transmembrane region" description="Helical" evidence="6">
    <location>
        <begin position="65"/>
        <end position="87"/>
    </location>
</feature>
<keyword evidence="3 6" id="KW-0812">Transmembrane</keyword>
<gene>
    <name evidence="8" type="ORF">ACFFU9_16085</name>
</gene>
<feature type="transmembrane region" description="Helical" evidence="6">
    <location>
        <begin position="93"/>
        <end position="114"/>
    </location>
</feature>
<evidence type="ECO:0000256" key="4">
    <source>
        <dbReference type="ARBA" id="ARBA00022989"/>
    </source>
</evidence>
<feature type="transmembrane region" description="Helical" evidence="6">
    <location>
        <begin position="9"/>
        <end position="26"/>
    </location>
</feature>
<protein>
    <submittedName>
        <fullName evidence="8">DMT family transporter</fullName>
    </submittedName>
</protein>
<dbReference type="PANTHER" id="PTHR32322:SF2">
    <property type="entry name" value="EAMA DOMAIN-CONTAINING PROTEIN"/>
    <property type="match status" value="1"/>
</dbReference>
<dbReference type="EMBL" id="JBHMFC010000105">
    <property type="protein sequence ID" value="MFB9058265.1"/>
    <property type="molecule type" value="Genomic_DNA"/>
</dbReference>
<evidence type="ECO:0000256" key="2">
    <source>
        <dbReference type="ARBA" id="ARBA00007362"/>
    </source>
</evidence>
<dbReference type="RefSeq" id="WP_379862510.1">
    <property type="nucleotide sequence ID" value="NZ_JBHMFC010000105.1"/>
</dbReference>
<dbReference type="PANTHER" id="PTHR32322">
    <property type="entry name" value="INNER MEMBRANE TRANSPORTER"/>
    <property type="match status" value="1"/>
</dbReference>
<feature type="transmembrane region" description="Helical" evidence="6">
    <location>
        <begin position="38"/>
        <end position="58"/>
    </location>
</feature>
<evidence type="ECO:0000313" key="8">
    <source>
        <dbReference type="EMBL" id="MFB9058265.1"/>
    </source>
</evidence>
<evidence type="ECO:0000313" key="9">
    <source>
        <dbReference type="Proteomes" id="UP001589585"/>
    </source>
</evidence>
<feature type="transmembrane region" description="Helical" evidence="6">
    <location>
        <begin position="245"/>
        <end position="264"/>
    </location>
</feature>
<evidence type="ECO:0000256" key="5">
    <source>
        <dbReference type="ARBA" id="ARBA00023136"/>
    </source>
</evidence>
<reference evidence="8 9" key="1">
    <citation type="submission" date="2024-09" db="EMBL/GenBank/DDBJ databases">
        <authorList>
            <person name="Sun Q."/>
            <person name="Mori K."/>
        </authorList>
    </citation>
    <scope>NUCLEOTIDE SEQUENCE [LARGE SCALE GENOMIC DNA]</scope>
    <source>
        <strain evidence="8 9">CECT 8622</strain>
    </source>
</reference>
<name>A0ABV5FFQ3_9FLAO</name>
<comment type="similarity">
    <text evidence="2">Belongs to the EamA transporter family.</text>
</comment>
<feature type="domain" description="EamA" evidence="7">
    <location>
        <begin position="11"/>
        <end position="138"/>
    </location>
</feature>
<organism evidence="8 9">
    <name type="scientific">Mariniflexile ostreae</name>
    <dbReference type="NCBI Taxonomy" id="1520892"/>
    <lineage>
        <taxon>Bacteria</taxon>
        <taxon>Pseudomonadati</taxon>
        <taxon>Bacteroidota</taxon>
        <taxon>Flavobacteriia</taxon>
        <taxon>Flavobacteriales</taxon>
        <taxon>Flavobacteriaceae</taxon>
        <taxon>Mariniflexile</taxon>
    </lineage>
</organism>
<dbReference type="InterPro" id="IPR000620">
    <property type="entry name" value="EamA_dom"/>
</dbReference>
<feature type="domain" description="EamA" evidence="7">
    <location>
        <begin position="153"/>
        <end position="287"/>
    </location>
</feature>
<keyword evidence="9" id="KW-1185">Reference proteome</keyword>